<organism evidence="3 4">
    <name type="scientific">Erythrobacter litoralis (strain HTCC2594)</name>
    <dbReference type="NCBI Taxonomy" id="314225"/>
    <lineage>
        <taxon>Bacteria</taxon>
        <taxon>Pseudomonadati</taxon>
        <taxon>Pseudomonadota</taxon>
        <taxon>Alphaproteobacteria</taxon>
        <taxon>Sphingomonadales</taxon>
        <taxon>Erythrobacteraceae</taxon>
        <taxon>Erythrobacter/Porphyrobacter group</taxon>
        <taxon>Erythrobacter</taxon>
    </lineage>
</organism>
<reference evidence="4" key="1">
    <citation type="journal article" date="2009" name="J. Bacteriol.">
        <title>Complete genome sequence of Erythrobacter litoralis HTCC2594.</title>
        <authorList>
            <person name="Oh H.M."/>
            <person name="Giovannoni S.J."/>
            <person name="Ferriera S."/>
            <person name="Johnson J."/>
            <person name="Cho J.C."/>
        </authorList>
    </citation>
    <scope>NUCLEOTIDE SEQUENCE [LARGE SCALE GENOMIC DNA]</scope>
    <source>
        <strain evidence="4">HTCC2594</strain>
    </source>
</reference>
<evidence type="ECO:0000313" key="3">
    <source>
        <dbReference type="EMBL" id="ABC63739.1"/>
    </source>
</evidence>
<dbReference type="RefSeq" id="WP_011414569.1">
    <property type="nucleotide sequence ID" value="NC_007722.1"/>
</dbReference>
<accession>Q2N9A2</accession>
<dbReference type="Proteomes" id="UP000008808">
    <property type="component" value="Chromosome"/>
</dbReference>
<keyword evidence="1" id="KW-0175">Coiled coil</keyword>
<evidence type="ECO:0000256" key="1">
    <source>
        <dbReference type="SAM" id="Coils"/>
    </source>
</evidence>
<dbReference type="STRING" id="314225.ELI_08235"/>
<keyword evidence="4" id="KW-1185">Reference proteome</keyword>
<protein>
    <submittedName>
        <fullName evidence="3">Uncharacterized protein</fullName>
    </submittedName>
</protein>
<dbReference type="eggNOG" id="ENOG5030276">
    <property type="taxonomic scope" value="Bacteria"/>
</dbReference>
<proteinExistence type="predicted"/>
<sequence>MLDPPSLPTRKIARQATSAVAHIAPPPAPDDPLLAFEPVPHVAPRSNSITPDLQRAFIATLAATGIVTQAAKSIGKSMEALYKLRQRPGAEGFRAAWEAALERGVQRLEDCALERALQGTPTPIVSGGEILGYWDKPDNVMLRFLLQHRLSGKYGVQQLGPGHPVYDSIRAEVLEEIAAAEREAAALEKRIERRVEAARAETREATLRECEAAATGDDGDETEAERTRWRETYRGHYPDLDDEIIEEMVERMVSD</sequence>
<evidence type="ECO:0000313" key="4">
    <source>
        <dbReference type="Proteomes" id="UP000008808"/>
    </source>
</evidence>
<feature type="coiled-coil region" evidence="1">
    <location>
        <begin position="170"/>
        <end position="208"/>
    </location>
</feature>
<feature type="region of interest" description="Disordered" evidence="2">
    <location>
        <begin position="208"/>
        <end position="230"/>
    </location>
</feature>
<dbReference type="HOGENOM" id="CLU_1088775_0_0_5"/>
<evidence type="ECO:0000256" key="2">
    <source>
        <dbReference type="SAM" id="MobiDB-lite"/>
    </source>
</evidence>
<gene>
    <name evidence="3" type="ordered locus">ELI_08235</name>
</gene>
<name>Q2N9A2_ERYLH</name>
<dbReference type="EMBL" id="CP000157">
    <property type="protein sequence ID" value="ABC63739.1"/>
    <property type="molecule type" value="Genomic_DNA"/>
</dbReference>
<dbReference type="AlphaFoldDB" id="Q2N9A2"/>
<dbReference type="KEGG" id="eli:ELI_08235"/>